<reference evidence="2" key="1">
    <citation type="submission" date="2017-12" db="EMBL/GenBank/DDBJ databases">
        <title>Gene loss provides genomic basis for host adaptation in cereal stripe rust fungi.</title>
        <authorList>
            <person name="Xia C."/>
        </authorList>
    </citation>
    <scope>NUCLEOTIDE SEQUENCE [LARGE SCALE GENOMIC DNA]</scope>
    <source>
        <strain evidence="2">93-210</strain>
    </source>
</reference>
<comment type="caution">
    <text evidence="2">The sequence shown here is derived from an EMBL/GenBank/DDBJ whole genome shotgun (WGS) entry which is preliminary data.</text>
</comment>
<evidence type="ECO:0000313" key="2">
    <source>
        <dbReference type="EMBL" id="POW06908.1"/>
    </source>
</evidence>
<feature type="chain" id="PRO_5015621731" evidence="1">
    <location>
        <begin position="27"/>
        <end position="129"/>
    </location>
</feature>
<sequence>RSNMQLLKTFEFLSLMKALMLISAYGKNPLAFVCNTAADKKIGQTQGFCAAKYKQAPGNDGTGLPQGFTTEYTMMQPKFDPRSGRYDCSGVLTDSTWCCALKGIPVSVPFGNQAPVSYTVVDRLCHMKP</sequence>
<name>A0A2S4VBQ1_9BASI</name>
<feature type="signal peptide" evidence="1">
    <location>
        <begin position="1"/>
        <end position="26"/>
    </location>
</feature>
<dbReference type="AlphaFoldDB" id="A0A2S4VBQ1"/>
<feature type="non-terminal residue" evidence="2">
    <location>
        <position position="1"/>
    </location>
</feature>
<proteinExistence type="predicted"/>
<dbReference type="EMBL" id="PKSL01000080">
    <property type="protein sequence ID" value="POW06908.1"/>
    <property type="molecule type" value="Genomic_DNA"/>
</dbReference>
<dbReference type="Proteomes" id="UP000239156">
    <property type="component" value="Unassembled WGS sequence"/>
</dbReference>
<gene>
    <name evidence="2" type="ORF">PSTT_08607</name>
</gene>
<evidence type="ECO:0000256" key="1">
    <source>
        <dbReference type="SAM" id="SignalP"/>
    </source>
</evidence>
<accession>A0A2S4VBQ1</accession>
<organism evidence="2 3">
    <name type="scientific">Puccinia striiformis</name>
    <dbReference type="NCBI Taxonomy" id="27350"/>
    <lineage>
        <taxon>Eukaryota</taxon>
        <taxon>Fungi</taxon>
        <taxon>Dikarya</taxon>
        <taxon>Basidiomycota</taxon>
        <taxon>Pucciniomycotina</taxon>
        <taxon>Pucciniomycetes</taxon>
        <taxon>Pucciniales</taxon>
        <taxon>Pucciniaceae</taxon>
        <taxon>Puccinia</taxon>
    </lineage>
</organism>
<dbReference type="VEuPathDB" id="FungiDB:PSHT_08523"/>
<evidence type="ECO:0000313" key="3">
    <source>
        <dbReference type="Proteomes" id="UP000239156"/>
    </source>
</evidence>
<keyword evidence="1" id="KW-0732">Signal</keyword>
<dbReference type="VEuPathDB" id="FungiDB:PSTT_08607"/>
<keyword evidence="3" id="KW-1185">Reference proteome</keyword>
<protein>
    <submittedName>
        <fullName evidence="2">Uncharacterized protein</fullName>
    </submittedName>
</protein>